<dbReference type="SUPFAM" id="SSF55753">
    <property type="entry name" value="Actin depolymerizing proteins"/>
    <property type="match status" value="2"/>
</dbReference>
<feature type="domain" description="Ubiquitin-like" evidence="8">
    <location>
        <begin position="2"/>
        <end position="64"/>
    </location>
</feature>
<keyword evidence="5" id="KW-0067">ATP-binding</keyword>
<dbReference type="InterPro" id="IPR029071">
    <property type="entry name" value="Ubiquitin-like_domsf"/>
</dbReference>
<dbReference type="PROSITE" id="PS00108">
    <property type="entry name" value="PROTEIN_KINASE_ST"/>
    <property type="match status" value="1"/>
</dbReference>
<evidence type="ECO:0000259" key="9">
    <source>
        <dbReference type="PROSITE" id="PS51263"/>
    </source>
</evidence>
<dbReference type="PANTHER" id="PTHR44329:SF288">
    <property type="entry name" value="MITOGEN-ACTIVATED PROTEIN KINASE KINASE KINASE 20"/>
    <property type="match status" value="1"/>
</dbReference>
<dbReference type="SUPFAM" id="SSF56112">
    <property type="entry name" value="Protein kinase-like (PK-like)"/>
    <property type="match status" value="1"/>
</dbReference>
<dbReference type="PROSITE" id="PS50011">
    <property type="entry name" value="PROTEIN_KINASE_DOM"/>
    <property type="match status" value="1"/>
</dbReference>
<dbReference type="InterPro" id="IPR001245">
    <property type="entry name" value="Ser-Thr/Tyr_kinase_cat_dom"/>
</dbReference>
<dbReference type="Gene3D" id="3.10.20.90">
    <property type="entry name" value="Phosphatidylinositol 3-kinase Catalytic Subunit, Chain A, domain 1"/>
    <property type="match status" value="1"/>
</dbReference>
<keyword evidence="1" id="KW-0808">Transferase</keyword>
<evidence type="ECO:0000256" key="5">
    <source>
        <dbReference type="ARBA" id="ARBA00022840"/>
    </source>
</evidence>
<dbReference type="Proteomes" id="UP001160483">
    <property type="component" value="Unassembled WGS sequence"/>
</dbReference>
<dbReference type="SMART" id="SM00220">
    <property type="entry name" value="S_TKc"/>
    <property type="match status" value="1"/>
</dbReference>
<feature type="domain" description="ADF-H" evidence="9">
    <location>
        <begin position="306"/>
        <end position="486"/>
    </location>
</feature>
<dbReference type="PANTHER" id="PTHR44329">
    <property type="entry name" value="SERINE/THREONINE-PROTEIN KINASE TNNI3K-RELATED"/>
    <property type="match status" value="1"/>
</dbReference>
<dbReference type="PROSITE" id="PS51263">
    <property type="entry name" value="ADF_H"/>
    <property type="match status" value="1"/>
</dbReference>
<evidence type="ECO:0000256" key="6">
    <source>
        <dbReference type="SAM" id="MobiDB-lite"/>
    </source>
</evidence>
<dbReference type="GO" id="GO:0005524">
    <property type="term" value="F:ATP binding"/>
    <property type="evidence" value="ECO:0007669"/>
    <property type="project" value="UniProtKB-KW"/>
</dbReference>
<dbReference type="Gene3D" id="1.10.510.10">
    <property type="entry name" value="Transferase(Phosphotransferase) domain 1"/>
    <property type="match status" value="1"/>
</dbReference>
<dbReference type="InterPro" id="IPR008271">
    <property type="entry name" value="Ser/Thr_kinase_AS"/>
</dbReference>
<dbReference type="Gene3D" id="3.30.200.20">
    <property type="entry name" value="Phosphorylase Kinase, domain 1"/>
    <property type="match status" value="1"/>
</dbReference>
<gene>
    <name evidence="10" type="ORF">PBS003_LOCUS4510</name>
</gene>
<dbReference type="EMBL" id="CAKKTJ010000193">
    <property type="protein sequence ID" value="CAH0477780.1"/>
    <property type="molecule type" value="Genomic_DNA"/>
</dbReference>
<feature type="domain" description="Ubiquitin-like" evidence="8">
    <location>
        <begin position="494"/>
        <end position="590"/>
    </location>
</feature>
<organism evidence="10 11">
    <name type="scientific">Peronospora belbahrii</name>
    <dbReference type="NCBI Taxonomy" id="622444"/>
    <lineage>
        <taxon>Eukaryota</taxon>
        <taxon>Sar</taxon>
        <taxon>Stramenopiles</taxon>
        <taxon>Oomycota</taxon>
        <taxon>Peronosporomycetes</taxon>
        <taxon>Peronosporales</taxon>
        <taxon>Peronosporaceae</taxon>
        <taxon>Peronospora</taxon>
    </lineage>
</organism>
<evidence type="ECO:0000259" key="7">
    <source>
        <dbReference type="PROSITE" id="PS50011"/>
    </source>
</evidence>
<keyword evidence="4" id="KW-0833">Ubl conjugation pathway</keyword>
<accession>A0AAU9KZ71</accession>
<dbReference type="FunFam" id="3.10.20.90:FF:000052">
    <property type="entry name" value="Ubiquitin-like protein 5"/>
    <property type="match status" value="1"/>
</dbReference>
<dbReference type="GO" id="GO:0003779">
    <property type="term" value="F:actin binding"/>
    <property type="evidence" value="ECO:0007669"/>
    <property type="project" value="InterPro"/>
</dbReference>
<keyword evidence="3" id="KW-0418">Kinase</keyword>
<reference evidence="10" key="1">
    <citation type="submission" date="2021-11" db="EMBL/GenBank/DDBJ databases">
        <authorList>
            <person name="Islam A."/>
            <person name="Islam S."/>
            <person name="Flora M.S."/>
            <person name="Rahman M."/>
            <person name="Ziaur R.M."/>
            <person name="Epstein J.H."/>
            <person name="Hassan M."/>
            <person name="Klassen M."/>
            <person name="Woodard K."/>
            <person name="Webb A."/>
            <person name="Webby R.J."/>
            <person name="El Zowalaty M.E."/>
        </authorList>
    </citation>
    <scope>NUCLEOTIDE SEQUENCE</scope>
    <source>
        <strain evidence="10">Pbs3</strain>
    </source>
</reference>
<evidence type="ECO:0000256" key="4">
    <source>
        <dbReference type="ARBA" id="ARBA00022786"/>
    </source>
</evidence>
<feature type="region of interest" description="Disordered" evidence="6">
    <location>
        <begin position="422"/>
        <end position="441"/>
    </location>
</feature>
<dbReference type="Pfam" id="PF07714">
    <property type="entry name" value="PK_Tyr_Ser-Thr"/>
    <property type="match status" value="1"/>
</dbReference>
<dbReference type="AlphaFoldDB" id="A0AAU9KZ71"/>
<dbReference type="InterPro" id="IPR002108">
    <property type="entry name" value="ADF-H"/>
</dbReference>
<dbReference type="InterPro" id="IPR000719">
    <property type="entry name" value="Prot_kinase_dom"/>
</dbReference>
<dbReference type="PRINTS" id="PR00109">
    <property type="entry name" value="TYRKINASE"/>
</dbReference>
<dbReference type="PROSITE" id="PS50053">
    <property type="entry name" value="UBIQUITIN_2"/>
    <property type="match status" value="2"/>
</dbReference>
<evidence type="ECO:0000259" key="8">
    <source>
        <dbReference type="PROSITE" id="PS50053"/>
    </source>
</evidence>
<evidence type="ECO:0000256" key="3">
    <source>
        <dbReference type="ARBA" id="ARBA00022777"/>
    </source>
</evidence>
<dbReference type="CDD" id="cd13999">
    <property type="entry name" value="STKc_MAP3K-like"/>
    <property type="match status" value="1"/>
</dbReference>
<proteinExistence type="predicted"/>
<evidence type="ECO:0000256" key="1">
    <source>
        <dbReference type="ARBA" id="ARBA00022679"/>
    </source>
</evidence>
<evidence type="ECO:0000313" key="11">
    <source>
        <dbReference type="Proteomes" id="UP001160483"/>
    </source>
</evidence>
<evidence type="ECO:0000313" key="10">
    <source>
        <dbReference type="EMBL" id="CAH0477780.1"/>
    </source>
</evidence>
<feature type="domain" description="Protein kinase" evidence="7">
    <location>
        <begin position="731"/>
        <end position="991"/>
    </location>
</feature>
<dbReference type="CDD" id="cd01791">
    <property type="entry name" value="Ubl_UBL5"/>
    <property type="match status" value="1"/>
</dbReference>
<evidence type="ECO:0000256" key="2">
    <source>
        <dbReference type="ARBA" id="ARBA00022741"/>
    </source>
</evidence>
<dbReference type="InterPro" id="IPR029006">
    <property type="entry name" value="ADF-H/Gelsolin-like_dom_sf"/>
</dbReference>
<sequence>MIEVVLNDRLGKKIRVKCNEDDTVGDLKKLVAAQVGTRPEKIRIQKWYTIYKDHITLEDYEIHDVQVFQRQYSECGTRAGSKSQHQGRQAAYAANAFFTSIYETFSARISSQVETNLLLFSWTEVKALFKKHKKKEKERGCRNGMEVPHTFVRTVKAQDLRSSQVDSVLHDIKTKNSPTWVIFSFADQREKRNTLKVLASGHGSISDQSKWPTELFSPNSLCYGLTSVDCYDENSAPTNVLSFCWKGRDLPIYLRTKYAEFNYVIRKRMGAVAHVTLHNPEELVDGSVFMQTPRRRPRSSSRRFVTNDIEFTPEVTDTVQDIRSDTSPFNWAVCGYDNLDIESSTQKMIVVERGMTGLYALKGIGGITSVLEEGSTMYIYLRVDVPLHRGTERIVSKYVLVTWQGVESGWSGGTSDDEVELWFGPSSTGERSPQRRDSFASNSKLQRAVTAHVHGSEIYRVFPHHVHFFASTQSEISEEAIRERIRRAVDNDCMLLRVVCIQASGDTQAPVCLEIPFDATVGVLRQEIASNIGIPKDRQRIVWIRQTDDLAKDSQLSTALMLEDENAGIRKDIGLAHGDKVHVDDKGNGKSSVLAKLFEQINSGAAAVSLSAERRHEVQRGVEAREAELRKILSVTHYLIRRKAGEDLKPVVSVAGVVDDDAAHAKKEIDFSSPTSQHMVVDCADSPASLTGSISEELAKEDVSMLQEQARVLESQNQYLEIPYESIHILSGKENELGCGKAATVYRGLWMNRNSAAEVAVKSFRYARLTDKILGDYRQEVALLRKLKHPNIVLFIGACTDPKLMILTEYCSRKSLFEVIHSNNFETIPWKFKLRMMLDAARGIQYLHSNRIIHRDIKSHNFLVDDDWRVKVADFGISKVLDTDTAFTQCGTTGWVAPEVLLDEDLGYTFKADNWSFAIVMWEMIAGGLQNPFIGMAPIKFYNKTINAGTRPPIPEGMDSEYINLITECWKSDASDRPSFNVIVSRLERMLLDLGASIDLPPTFQGGYHQAGVAVSPKLL</sequence>
<dbReference type="GO" id="GO:0004674">
    <property type="term" value="F:protein serine/threonine kinase activity"/>
    <property type="evidence" value="ECO:0007669"/>
    <property type="project" value="TreeGrafter"/>
</dbReference>
<dbReference type="FunFam" id="3.30.200.20:FF:000180">
    <property type="entry name" value="serine/threonine-protein kinase STY46-like"/>
    <property type="match status" value="1"/>
</dbReference>
<dbReference type="SUPFAM" id="SSF54236">
    <property type="entry name" value="Ubiquitin-like"/>
    <property type="match status" value="1"/>
</dbReference>
<dbReference type="InterPro" id="IPR051681">
    <property type="entry name" value="Ser/Thr_Kinases-Pseudokinases"/>
</dbReference>
<dbReference type="Gene3D" id="3.40.20.10">
    <property type="entry name" value="Severin"/>
    <property type="match status" value="2"/>
</dbReference>
<dbReference type="InterPro" id="IPR011009">
    <property type="entry name" value="Kinase-like_dom_sf"/>
</dbReference>
<dbReference type="InterPro" id="IPR000626">
    <property type="entry name" value="Ubiquitin-like_dom"/>
</dbReference>
<comment type="caution">
    <text evidence="10">The sequence shown here is derived from an EMBL/GenBank/DDBJ whole genome shotgun (WGS) entry which is preliminary data.</text>
</comment>
<dbReference type="Pfam" id="PF00241">
    <property type="entry name" value="Cofilin_ADF"/>
    <property type="match status" value="1"/>
</dbReference>
<name>A0AAU9KZ71_9STRA</name>
<protein>
    <recommendedName>
        <fullName evidence="12">TKL/DRK protein kinase</fullName>
    </recommendedName>
</protein>
<keyword evidence="2" id="KW-0547">Nucleotide-binding</keyword>
<evidence type="ECO:0008006" key="12">
    <source>
        <dbReference type="Google" id="ProtNLM"/>
    </source>
</evidence>